<feature type="compositionally biased region" description="Low complexity" evidence="8">
    <location>
        <begin position="216"/>
        <end position="233"/>
    </location>
</feature>
<evidence type="ECO:0000256" key="2">
    <source>
        <dbReference type="ARBA" id="ARBA00008829"/>
    </source>
</evidence>
<name>A0A2P5XLJ3_GOSBA</name>
<feature type="region of interest" description="Disordered" evidence="8">
    <location>
        <begin position="215"/>
        <end position="269"/>
    </location>
</feature>
<dbReference type="InterPro" id="IPR011059">
    <property type="entry name" value="Metal-dep_hydrolase_composite"/>
</dbReference>
<dbReference type="Pfam" id="PF05142">
    <property type="entry name" value="DUF702"/>
    <property type="match status" value="1"/>
</dbReference>
<dbReference type="CDD" id="cd01314">
    <property type="entry name" value="D-HYD"/>
    <property type="match status" value="1"/>
</dbReference>
<dbReference type="InterPro" id="IPR006680">
    <property type="entry name" value="Amidohydro-rel"/>
</dbReference>
<dbReference type="NCBIfam" id="TIGR01624">
    <property type="entry name" value="LRP1_Cterm"/>
    <property type="match status" value="1"/>
</dbReference>
<comment type="PTM">
    <text evidence="7">Carbamylation allows a single lysine to coordinate two divalent metal cations.</text>
</comment>
<feature type="domain" description="Amidohydrolase-related" evidence="9">
    <location>
        <begin position="504"/>
        <end position="866"/>
    </location>
</feature>
<keyword evidence="4" id="KW-0378">Hydrolase</keyword>
<dbReference type="InterPro" id="IPR006510">
    <property type="entry name" value="Znf_LRP1"/>
</dbReference>
<dbReference type="Pfam" id="PF01979">
    <property type="entry name" value="Amidohydro_1"/>
    <property type="match status" value="1"/>
</dbReference>
<evidence type="ECO:0000256" key="7">
    <source>
        <dbReference type="PIRSR" id="PIRSR611778-50"/>
    </source>
</evidence>
<dbReference type="Gene3D" id="2.30.40.10">
    <property type="entry name" value="Urease, subunit C, domain 1"/>
    <property type="match status" value="1"/>
</dbReference>
<dbReference type="GO" id="GO:0005829">
    <property type="term" value="C:cytosol"/>
    <property type="evidence" value="ECO:0007669"/>
    <property type="project" value="TreeGrafter"/>
</dbReference>
<comment type="cofactor">
    <cofactor evidence="1">
        <name>Zn(2+)</name>
        <dbReference type="ChEBI" id="CHEBI:29105"/>
    </cofactor>
</comment>
<comment type="catalytic activity">
    <reaction evidence="5">
        <text>5,6-dihydrouracil + H2O = 3-(carbamoylamino)propanoate + H(+)</text>
        <dbReference type="Rhea" id="RHEA:16121"/>
        <dbReference type="ChEBI" id="CHEBI:11892"/>
        <dbReference type="ChEBI" id="CHEBI:15377"/>
        <dbReference type="ChEBI" id="CHEBI:15378"/>
        <dbReference type="ChEBI" id="CHEBI:15901"/>
        <dbReference type="EC" id="3.5.2.2"/>
    </reaction>
</comment>
<dbReference type="InterPro" id="IPR032466">
    <property type="entry name" value="Metal_Hydrolase"/>
</dbReference>
<gene>
    <name evidence="10" type="ORF">GOBAR_AA16498</name>
</gene>
<evidence type="ECO:0000256" key="8">
    <source>
        <dbReference type="SAM" id="MobiDB-lite"/>
    </source>
</evidence>
<dbReference type="EMBL" id="KZ664638">
    <property type="protein sequence ID" value="PPS04185.1"/>
    <property type="molecule type" value="Genomic_DNA"/>
</dbReference>
<accession>A0A2P5XLJ3</accession>
<dbReference type="Gene3D" id="3.20.20.140">
    <property type="entry name" value="Metal-dependent hydrolases"/>
    <property type="match status" value="2"/>
</dbReference>
<dbReference type="EC" id="3.5.2.2" evidence="6"/>
<evidence type="ECO:0000313" key="10">
    <source>
        <dbReference type="EMBL" id="PPS04185.1"/>
    </source>
</evidence>
<dbReference type="FunFam" id="3.20.20.140:FF:000174">
    <property type="entry name" value="Dihydropyrimidinase-related protein 2"/>
    <property type="match status" value="1"/>
</dbReference>
<keyword evidence="3" id="KW-0479">Metal-binding</keyword>
<dbReference type="Proteomes" id="UP000239757">
    <property type="component" value="Unassembled WGS sequence"/>
</dbReference>
<organism evidence="10 11">
    <name type="scientific">Gossypium barbadense</name>
    <name type="common">Sea Island cotton</name>
    <name type="synonym">Hibiscus barbadensis</name>
    <dbReference type="NCBI Taxonomy" id="3634"/>
    <lineage>
        <taxon>Eukaryota</taxon>
        <taxon>Viridiplantae</taxon>
        <taxon>Streptophyta</taxon>
        <taxon>Embryophyta</taxon>
        <taxon>Tracheophyta</taxon>
        <taxon>Spermatophyta</taxon>
        <taxon>Magnoliopsida</taxon>
        <taxon>eudicotyledons</taxon>
        <taxon>Gunneridae</taxon>
        <taxon>Pentapetalae</taxon>
        <taxon>rosids</taxon>
        <taxon>malvids</taxon>
        <taxon>Malvales</taxon>
        <taxon>Malvaceae</taxon>
        <taxon>Malvoideae</taxon>
        <taxon>Gossypium</taxon>
    </lineage>
</organism>
<evidence type="ECO:0000256" key="5">
    <source>
        <dbReference type="ARBA" id="ARBA00036696"/>
    </source>
</evidence>
<dbReference type="PANTHER" id="PTHR11647">
    <property type="entry name" value="HYDRANTOINASE/DIHYDROPYRIMIDINASE FAMILY MEMBER"/>
    <property type="match status" value="1"/>
</dbReference>
<dbReference type="GO" id="GO:0046872">
    <property type="term" value="F:metal ion binding"/>
    <property type="evidence" value="ECO:0007669"/>
    <property type="project" value="UniProtKB-KW"/>
</dbReference>
<dbReference type="SUPFAM" id="SSF51556">
    <property type="entry name" value="Metallo-dependent hydrolases"/>
    <property type="match status" value="1"/>
</dbReference>
<feature type="compositionally biased region" description="Low complexity" evidence="8">
    <location>
        <begin position="240"/>
        <end position="255"/>
    </location>
</feature>
<evidence type="ECO:0000259" key="9">
    <source>
        <dbReference type="Pfam" id="PF01979"/>
    </source>
</evidence>
<evidence type="ECO:0000256" key="6">
    <source>
        <dbReference type="ARBA" id="ARBA00039113"/>
    </source>
</evidence>
<dbReference type="SUPFAM" id="SSF51338">
    <property type="entry name" value="Composite domain of metallo-dependent hydrolases"/>
    <property type="match status" value="1"/>
</dbReference>
<dbReference type="GO" id="GO:0006208">
    <property type="term" value="P:pyrimidine nucleobase catabolic process"/>
    <property type="evidence" value="ECO:0007669"/>
    <property type="project" value="TreeGrafter"/>
</dbReference>
<dbReference type="InterPro" id="IPR050378">
    <property type="entry name" value="Metallo-dep_Hydrolases_sf"/>
</dbReference>
<protein>
    <recommendedName>
        <fullName evidence="6">dihydropyrimidinase</fullName>
        <ecNumber evidence="6">3.5.2.2</ecNumber>
    </recommendedName>
</protein>
<dbReference type="AlphaFoldDB" id="A0A2P5XLJ3"/>
<dbReference type="GO" id="GO:0004157">
    <property type="term" value="F:dihydropyrimidinase activity"/>
    <property type="evidence" value="ECO:0007669"/>
    <property type="project" value="UniProtKB-EC"/>
</dbReference>
<dbReference type="InterPro" id="IPR006511">
    <property type="entry name" value="SHI_C"/>
</dbReference>
<dbReference type="InterPro" id="IPR011778">
    <property type="entry name" value="Hydantoinase/dihydroPyrase"/>
</dbReference>
<proteinExistence type="inferred from homology"/>
<sequence>MYVLWNIYFCYFFVVAIVATTRGQLPSDTGGAFADWATSSSTAIRAGPDDLLSLGFNPNAASTEATAAAPAQWPPSARPINYGLAGPEMGMVGVGVIPLLTASPCLPPQNVEDTGKFSGMQLWQNQSSSHYLKKPASLLDNNPSMMAGDGGGMGGGSGGSGSSSGATCQDCGNQAKKDCTHRRCRTCCKSRGFDCPTHVKSTWVPAARRRERQLMSAAATTAGAGSSGSTSGAKKPRLVTSQTTTTSHTSTSNTTPPRSFDTSSSHQDVGFKETLPGQVRAPAVFKCVRVTAVEGGEDEYAYQAVVKIGGHVFKGFLYDQGVEGRDGFPNISELHLGGGGRNAGSSSSPVLDPSDVYAATGGGFLGGGLGYGFLQDVLQVTCENRDCRCGNRVWLLTIRYSVRCCKFIRILSSYASLLTNADQNKAAGMLLRICEVGTGNGGSIGGTSPLPASLSKLLIKGGTVVNAHRQERADVYVEDGIIVAVKPNIKVGDEVTVLDATGRYVMPGGIDPHTHLDAEFMGTVAVDDFFSGQAAALAGGTTMHIDFVHPVNGSLMSGFEAYEKKASKSCMDYGFHMVIRHWDESVSKEMEIMVKEKGINSFKFFMAYKGTFMVDDAVLLRGMKRCKSLGALAMVHAENGDAVFEGQKRMIERGITGPEGHALSRPPMLEAEATGRAIRLASFVNTPLYVVHVMSIDAMEEIAKARKTGQKVIGEPVVSGLVLDDSKLWDPDFITAAKQDFRYVMSPPIRESGHNKALQAALSTGVLQLSASTIFEKFRMVSMESGQISVTDFVRITSTECARIFNIYPRKGAILVGSDADIIIFNPNSSFEINPRSHHSRTNTNVYEGRKGKGKVEVTISRGRIVWKDDELKVAPGSGKYIPMPPFGFLFDGIEKIDAKLVSSFKAPVHRFKSDV</sequence>
<evidence type="ECO:0000313" key="11">
    <source>
        <dbReference type="Proteomes" id="UP000239757"/>
    </source>
</evidence>
<dbReference type="PANTHER" id="PTHR11647:SF1">
    <property type="entry name" value="COLLAPSIN RESPONSE MEDIATOR PROTEIN"/>
    <property type="match status" value="1"/>
</dbReference>
<comment type="similarity">
    <text evidence="2">Belongs to the metallo-dependent hydrolases superfamily. Hydantoinase/dihydropyrimidinase family.</text>
</comment>
<reference evidence="10 11" key="1">
    <citation type="submission" date="2015-01" db="EMBL/GenBank/DDBJ databases">
        <title>Genome of allotetraploid Gossypium barbadense reveals genomic plasticity and fiber elongation in cotton evolution.</title>
        <authorList>
            <person name="Chen X."/>
            <person name="Liu X."/>
            <person name="Zhao B."/>
            <person name="Zheng H."/>
            <person name="Hu Y."/>
            <person name="Lu G."/>
            <person name="Yang C."/>
            <person name="Chen J."/>
            <person name="Shan C."/>
            <person name="Zhang L."/>
            <person name="Zhou Y."/>
            <person name="Wang L."/>
            <person name="Guo W."/>
            <person name="Bai Y."/>
            <person name="Ruan J."/>
            <person name="Shangguan X."/>
            <person name="Mao Y."/>
            <person name="Jiang J."/>
            <person name="Zhu Y."/>
            <person name="Lei J."/>
            <person name="Kang H."/>
            <person name="Chen S."/>
            <person name="He X."/>
            <person name="Wang R."/>
            <person name="Wang Y."/>
            <person name="Chen J."/>
            <person name="Wang L."/>
            <person name="Yu S."/>
            <person name="Wang B."/>
            <person name="Wei J."/>
            <person name="Song S."/>
            <person name="Lu X."/>
            <person name="Gao Z."/>
            <person name="Gu W."/>
            <person name="Deng X."/>
            <person name="Ma D."/>
            <person name="Wang S."/>
            <person name="Liang W."/>
            <person name="Fang L."/>
            <person name="Cai C."/>
            <person name="Zhu X."/>
            <person name="Zhou B."/>
            <person name="Zhang Y."/>
            <person name="Chen Z."/>
            <person name="Xu S."/>
            <person name="Zhu R."/>
            <person name="Wang S."/>
            <person name="Zhang T."/>
            <person name="Zhao G."/>
        </authorList>
    </citation>
    <scope>NUCLEOTIDE SEQUENCE [LARGE SCALE GENOMIC DNA]</scope>
    <source>
        <strain evidence="11">cv. Xinhai21</strain>
        <tissue evidence="10">Leaf</tissue>
    </source>
</reference>
<feature type="modified residue" description="N6-carboxylysine" evidence="7">
    <location>
        <position position="603"/>
    </location>
</feature>
<dbReference type="OrthoDB" id="1924787at2759"/>
<evidence type="ECO:0000256" key="1">
    <source>
        <dbReference type="ARBA" id="ARBA00001947"/>
    </source>
</evidence>
<dbReference type="NCBIfam" id="TIGR02033">
    <property type="entry name" value="D-hydantoinase"/>
    <property type="match status" value="1"/>
</dbReference>
<feature type="compositionally biased region" description="Polar residues" evidence="8">
    <location>
        <begin position="256"/>
        <end position="267"/>
    </location>
</feature>
<evidence type="ECO:0000256" key="3">
    <source>
        <dbReference type="ARBA" id="ARBA00022723"/>
    </source>
</evidence>
<evidence type="ECO:0000256" key="4">
    <source>
        <dbReference type="ARBA" id="ARBA00022801"/>
    </source>
</evidence>
<dbReference type="NCBIfam" id="TIGR01623">
    <property type="entry name" value="put_zinc_LRP1"/>
    <property type="match status" value="1"/>
</dbReference>